<name>S9R014_CYSF2</name>
<feature type="compositionally biased region" description="Basic and acidic residues" evidence="1">
    <location>
        <begin position="34"/>
        <end position="45"/>
    </location>
</feature>
<dbReference type="Proteomes" id="UP000011682">
    <property type="component" value="Unassembled WGS sequence"/>
</dbReference>
<dbReference type="EMBL" id="ANAH02000007">
    <property type="protein sequence ID" value="EPX62248.1"/>
    <property type="molecule type" value="Genomic_DNA"/>
</dbReference>
<evidence type="ECO:0000313" key="3">
    <source>
        <dbReference type="Proteomes" id="UP000011682"/>
    </source>
</evidence>
<gene>
    <name evidence="2" type="ORF">D187_008435</name>
</gene>
<keyword evidence="3" id="KW-1185">Reference proteome</keyword>
<feature type="region of interest" description="Disordered" evidence="1">
    <location>
        <begin position="34"/>
        <end position="150"/>
    </location>
</feature>
<organism evidence="2 3">
    <name type="scientific">Cystobacter fuscus (strain ATCC 25194 / DSM 2262 / NBRC 100088 / M29)</name>
    <dbReference type="NCBI Taxonomy" id="1242864"/>
    <lineage>
        <taxon>Bacteria</taxon>
        <taxon>Pseudomonadati</taxon>
        <taxon>Myxococcota</taxon>
        <taxon>Myxococcia</taxon>
        <taxon>Myxococcales</taxon>
        <taxon>Cystobacterineae</taxon>
        <taxon>Archangiaceae</taxon>
        <taxon>Cystobacter</taxon>
    </lineage>
</organism>
<sequence>MGCRGALGGDQDGRRGVGVERSLLEVVVGRRRDVGRRGGGRRGDVGRWGGGRLGTHLVSGDVPDAGNRGIEGLGPHLASGDVPDAGNRGAGDVEGLGPHLASGDVPDAGNRGEPGGGRHGHDLETGGPRRRRGIRREGTIPSRRGGGPAW</sequence>
<dbReference type="AlphaFoldDB" id="S9R014"/>
<accession>S9R014</accession>
<comment type="caution">
    <text evidence="2">The sequence shown here is derived from an EMBL/GenBank/DDBJ whole genome shotgun (WGS) entry which is preliminary data.</text>
</comment>
<evidence type="ECO:0000313" key="2">
    <source>
        <dbReference type="EMBL" id="EPX62248.1"/>
    </source>
</evidence>
<proteinExistence type="predicted"/>
<protein>
    <submittedName>
        <fullName evidence="2">Uncharacterized protein</fullName>
    </submittedName>
</protein>
<reference evidence="2" key="1">
    <citation type="submission" date="2013-05" db="EMBL/GenBank/DDBJ databases">
        <title>Genome assembly of Cystobacter fuscus DSM 2262.</title>
        <authorList>
            <person name="Sharma G."/>
            <person name="Khatri I."/>
            <person name="Kaur C."/>
            <person name="Mayilraj S."/>
            <person name="Subramanian S."/>
        </authorList>
    </citation>
    <scope>NUCLEOTIDE SEQUENCE [LARGE SCALE GENOMIC DNA]</scope>
    <source>
        <strain evidence="2">DSM 2262</strain>
    </source>
</reference>
<evidence type="ECO:0000256" key="1">
    <source>
        <dbReference type="SAM" id="MobiDB-lite"/>
    </source>
</evidence>